<dbReference type="Pfam" id="PF03480">
    <property type="entry name" value="DctP"/>
    <property type="match status" value="1"/>
</dbReference>
<dbReference type="NCBIfam" id="NF037995">
    <property type="entry name" value="TRAP_S1"/>
    <property type="match status" value="1"/>
</dbReference>
<dbReference type="AlphaFoldDB" id="A0A381Q211"/>
<dbReference type="GO" id="GO:0055085">
    <property type="term" value="P:transmembrane transport"/>
    <property type="evidence" value="ECO:0007669"/>
    <property type="project" value="InterPro"/>
</dbReference>
<keyword evidence="1" id="KW-0732">Signal</keyword>
<dbReference type="InterPro" id="IPR018389">
    <property type="entry name" value="DctP_fam"/>
</dbReference>
<dbReference type="CDD" id="cd13670">
    <property type="entry name" value="PBP2_TRAP_Tp0957_like"/>
    <property type="match status" value="1"/>
</dbReference>
<name>A0A381Q211_9ZZZZ</name>
<dbReference type="EMBL" id="UINC01001175">
    <property type="protein sequence ID" value="SUZ73332.1"/>
    <property type="molecule type" value="Genomic_DNA"/>
</dbReference>
<protein>
    <submittedName>
        <fullName evidence="2">Uncharacterized protein</fullName>
    </submittedName>
</protein>
<evidence type="ECO:0000256" key="1">
    <source>
        <dbReference type="ARBA" id="ARBA00022729"/>
    </source>
</evidence>
<sequence length="313" mass="35443">MHARKTVIKVATLAPEGTAWHDILIDLGQKWNQATNGEVQVRIYPGGILGDERDMVRKMRIGQIQAAALSTEGLSELAPEFSAFFLPLAYQDFDDVNNVLANLLPGLSKEMENDGVKLLYVSDLSWAYWFSTEPIRVPSDLKDKKIFTWAGNYEYEKVYRKAGYTVVPLAGTELLSGLQTGLINTFSTVPLYALARQTFGIATHMLDMKWGLLLAGVVIDVKTWNRIPKKYHAGLIQILDEIKERSVNVNRESELQAIEAMKQYGLQVHTLTPNEEQQWRKEVQRLGPIMRGNTISEETFDRVMNILQVSQEK</sequence>
<dbReference type="InterPro" id="IPR038404">
    <property type="entry name" value="TRAP_DctP_sf"/>
</dbReference>
<accession>A0A381Q211</accession>
<gene>
    <name evidence="2" type="ORF">METZ01_LOCUS26186</name>
</gene>
<dbReference type="Gene3D" id="3.40.190.170">
    <property type="entry name" value="Bacterial extracellular solute-binding protein, family 7"/>
    <property type="match status" value="1"/>
</dbReference>
<dbReference type="PANTHER" id="PTHR33376:SF15">
    <property type="entry name" value="BLL6794 PROTEIN"/>
    <property type="match status" value="1"/>
</dbReference>
<evidence type="ECO:0000313" key="2">
    <source>
        <dbReference type="EMBL" id="SUZ73332.1"/>
    </source>
</evidence>
<dbReference type="PANTHER" id="PTHR33376">
    <property type="match status" value="1"/>
</dbReference>
<reference evidence="2" key="1">
    <citation type="submission" date="2018-05" db="EMBL/GenBank/DDBJ databases">
        <authorList>
            <person name="Lanie J.A."/>
            <person name="Ng W.-L."/>
            <person name="Kazmierczak K.M."/>
            <person name="Andrzejewski T.M."/>
            <person name="Davidsen T.M."/>
            <person name="Wayne K.J."/>
            <person name="Tettelin H."/>
            <person name="Glass J.I."/>
            <person name="Rusch D."/>
            <person name="Podicherti R."/>
            <person name="Tsui H.-C.T."/>
            <person name="Winkler M.E."/>
        </authorList>
    </citation>
    <scope>NUCLEOTIDE SEQUENCE</scope>
</reference>
<proteinExistence type="predicted"/>
<organism evidence="2">
    <name type="scientific">marine metagenome</name>
    <dbReference type="NCBI Taxonomy" id="408172"/>
    <lineage>
        <taxon>unclassified sequences</taxon>
        <taxon>metagenomes</taxon>
        <taxon>ecological metagenomes</taxon>
    </lineage>
</organism>